<evidence type="ECO:0000313" key="2">
    <source>
        <dbReference type="EMBL" id="PYI64069.1"/>
    </source>
</evidence>
<evidence type="ECO:0000256" key="1">
    <source>
        <dbReference type="SAM" id="MobiDB-lite"/>
    </source>
</evidence>
<dbReference type="Proteomes" id="UP000247832">
    <property type="component" value="Unassembled WGS sequence"/>
</dbReference>
<comment type="caution">
    <text evidence="2">The sequence shown here is derived from an EMBL/GenBank/DDBJ whole genome shotgun (WGS) entry which is preliminary data.</text>
</comment>
<feature type="region of interest" description="Disordered" evidence="1">
    <location>
        <begin position="22"/>
        <end position="63"/>
    </location>
</feature>
<sequence>MTADPGHPRTQQDDLVLLVAGEETGWWDDRGRPAPWPEDFDDPGGGWVPAGEPNDTKPGNPPF</sequence>
<reference evidence="2 3" key="1">
    <citation type="submission" date="2018-05" db="EMBL/GenBank/DDBJ databases">
        <title>Genetic diversity of glacier-inhabiting Cryobacterium bacteria in China and description of Cryobacterium mengkeensis sp. nov. and Arthrobacter glacialis sp. nov.</title>
        <authorList>
            <person name="Liu Q."/>
            <person name="Xin Y.-H."/>
        </authorList>
    </citation>
    <scope>NUCLEOTIDE SEQUENCE [LARGE SCALE GENOMIC DNA]</scope>
    <source>
        <strain evidence="2 3">LI2</strain>
    </source>
</reference>
<dbReference type="OrthoDB" id="9781972at2"/>
<proteinExistence type="predicted"/>
<dbReference type="RefSeq" id="WP_110503254.1">
    <property type="nucleotide sequence ID" value="NZ_QJVD01000078.1"/>
</dbReference>
<gene>
    <name evidence="2" type="ORF">CVV68_22745</name>
</gene>
<protein>
    <submittedName>
        <fullName evidence="2">Uncharacterized protein</fullName>
    </submittedName>
</protein>
<keyword evidence="3" id="KW-1185">Reference proteome</keyword>
<organism evidence="2 3">
    <name type="scientific">Arthrobacter livingstonensis</name>
    <dbReference type="NCBI Taxonomy" id="670078"/>
    <lineage>
        <taxon>Bacteria</taxon>
        <taxon>Bacillati</taxon>
        <taxon>Actinomycetota</taxon>
        <taxon>Actinomycetes</taxon>
        <taxon>Micrococcales</taxon>
        <taxon>Micrococcaceae</taxon>
        <taxon>Arthrobacter</taxon>
    </lineage>
</organism>
<evidence type="ECO:0000313" key="3">
    <source>
        <dbReference type="Proteomes" id="UP000247832"/>
    </source>
</evidence>
<name>A0A2V5KZ60_9MICC</name>
<accession>A0A2V5KZ60</accession>
<dbReference type="EMBL" id="QJVD01000078">
    <property type="protein sequence ID" value="PYI64069.1"/>
    <property type="molecule type" value="Genomic_DNA"/>
</dbReference>
<dbReference type="AlphaFoldDB" id="A0A2V5KZ60"/>